<evidence type="ECO:0000313" key="1">
    <source>
        <dbReference type="EMBL" id="DAF53581.1"/>
    </source>
</evidence>
<reference evidence="1" key="1">
    <citation type="journal article" date="2021" name="Proc. Natl. Acad. Sci. U.S.A.">
        <title>A Catalog of Tens of Thousands of Viruses from Human Metagenomes Reveals Hidden Associations with Chronic Diseases.</title>
        <authorList>
            <person name="Tisza M.J."/>
            <person name="Buck C.B."/>
        </authorList>
    </citation>
    <scope>NUCLEOTIDE SEQUENCE</scope>
    <source>
        <strain evidence="1">CtIi724</strain>
    </source>
</reference>
<name>A0A8S5SR97_9CAUD</name>
<accession>A0A8S5SR97</accession>
<proteinExistence type="predicted"/>
<protein>
    <submittedName>
        <fullName evidence="1">Uncharacterized protein</fullName>
    </submittedName>
</protein>
<sequence length="52" mass="5730">MQPRYRQSGVQRPRRACGAVCNSRIVAQTQAKTSNCPDGLNLHAQCAERSKS</sequence>
<dbReference type="EMBL" id="BK032658">
    <property type="protein sequence ID" value="DAF53581.1"/>
    <property type="molecule type" value="Genomic_DNA"/>
</dbReference>
<organism evidence="1">
    <name type="scientific">Podoviridae sp. ctIi724</name>
    <dbReference type="NCBI Taxonomy" id="2827731"/>
    <lineage>
        <taxon>Viruses</taxon>
        <taxon>Duplodnaviria</taxon>
        <taxon>Heunggongvirae</taxon>
        <taxon>Uroviricota</taxon>
        <taxon>Caudoviricetes</taxon>
    </lineage>
</organism>